<dbReference type="PANTHER" id="PTHR35457">
    <property type="entry name" value="HEME A SYNTHASE"/>
    <property type="match status" value="1"/>
</dbReference>
<name>A0ABS1B5H4_9MICO</name>
<comment type="pathway">
    <text evidence="11">Porphyrin-containing compound metabolism.</text>
</comment>
<evidence type="ECO:0000256" key="12">
    <source>
        <dbReference type="SAM" id="Phobius"/>
    </source>
</evidence>
<evidence type="ECO:0000256" key="1">
    <source>
        <dbReference type="ARBA" id="ARBA00004141"/>
    </source>
</evidence>
<evidence type="ECO:0000313" key="13">
    <source>
        <dbReference type="EMBL" id="MBK0329898.1"/>
    </source>
</evidence>
<keyword evidence="8" id="KW-0350">Heme biosynthesis</keyword>
<evidence type="ECO:0000256" key="11">
    <source>
        <dbReference type="ARBA" id="ARBA00023444"/>
    </source>
</evidence>
<feature type="transmembrane region" description="Helical" evidence="12">
    <location>
        <begin position="264"/>
        <end position="284"/>
    </location>
</feature>
<protein>
    <submittedName>
        <fullName evidence="13">COX15/CtaA family protein</fullName>
    </submittedName>
</protein>
<gene>
    <name evidence="13" type="ORF">I8D64_00565</name>
</gene>
<feature type="transmembrane region" description="Helical" evidence="12">
    <location>
        <begin position="290"/>
        <end position="310"/>
    </location>
</feature>
<comment type="subcellular location">
    <subcellularLocation>
        <location evidence="1">Membrane</location>
        <topology evidence="1">Multi-pass membrane protein</topology>
    </subcellularLocation>
</comment>
<proteinExistence type="predicted"/>
<dbReference type="Pfam" id="PF02628">
    <property type="entry name" value="COX15-CtaA"/>
    <property type="match status" value="2"/>
</dbReference>
<sequence>MTTAPAAPGSALPGTVSPALAALAPWKRRLVQVIFWGNLICQMGIIVTGGVVRLTKSGLGCTTWPSCEPGQFTPRYSPDMGIRPFIEFGNRTLTGVLGIFAIALLVVALLWLRRKGTSFIVLSILPLVGTAAQAIVGMAVVKLDLHPIAVAPHFLISIALVVVSAILVVRVHDGDGRLRRVVPTPLVALSAVMAVVAAAVLFLGTLTTNSGPHSGDIDATLRLGLDPRTVSWLHADSVMLFCGLLVGLVLCLHLMKAPRRPRRTAWLVVAVTLLQAVIGYTQYFTGLPEVLVGLHMTGAALFTAAVTAIVSTCFSWTDLAPSAADVHVVAGATSPAPSADEEARRR</sequence>
<feature type="transmembrane region" description="Helical" evidence="12">
    <location>
        <begin position="119"/>
        <end position="141"/>
    </location>
</feature>
<feature type="transmembrane region" description="Helical" evidence="12">
    <location>
        <begin position="181"/>
        <end position="203"/>
    </location>
</feature>
<dbReference type="EMBL" id="JAEDAJ010000001">
    <property type="protein sequence ID" value="MBK0329898.1"/>
    <property type="molecule type" value="Genomic_DNA"/>
</dbReference>
<dbReference type="RefSeq" id="WP_200500582.1">
    <property type="nucleotide sequence ID" value="NZ_JAEDAJ010000001.1"/>
</dbReference>
<evidence type="ECO:0000256" key="7">
    <source>
        <dbReference type="ARBA" id="ARBA00023004"/>
    </source>
</evidence>
<dbReference type="InterPro" id="IPR003780">
    <property type="entry name" value="COX15/CtaA_fam"/>
</dbReference>
<feature type="transmembrane region" description="Helical" evidence="12">
    <location>
        <begin position="93"/>
        <end position="112"/>
    </location>
</feature>
<feature type="transmembrane region" description="Helical" evidence="12">
    <location>
        <begin position="232"/>
        <end position="252"/>
    </location>
</feature>
<evidence type="ECO:0000256" key="2">
    <source>
        <dbReference type="ARBA" id="ARBA00022475"/>
    </source>
</evidence>
<evidence type="ECO:0000256" key="9">
    <source>
        <dbReference type="ARBA" id="ARBA00023136"/>
    </source>
</evidence>
<dbReference type="PANTHER" id="PTHR35457:SF1">
    <property type="entry name" value="HEME A SYNTHASE"/>
    <property type="match status" value="1"/>
</dbReference>
<keyword evidence="10" id="KW-1015">Disulfide bond</keyword>
<reference evidence="13 14" key="1">
    <citation type="submission" date="2020-12" db="EMBL/GenBank/DDBJ databases">
        <title>Brachybacterium sp. MASK1Z-5, whole genome shotgun sequence.</title>
        <authorList>
            <person name="Tuo L."/>
        </authorList>
    </citation>
    <scope>NUCLEOTIDE SEQUENCE [LARGE SCALE GENOMIC DNA]</scope>
    <source>
        <strain evidence="13 14">MASK1Z-5</strain>
    </source>
</reference>
<evidence type="ECO:0000256" key="4">
    <source>
        <dbReference type="ARBA" id="ARBA00022723"/>
    </source>
</evidence>
<comment type="caution">
    <text evidence="13">The sequence shown here is derived from an EMBL/GenBank/DDBJ whole genome shotgun (WGS) entry which is preliminary data.</text>
</comment>
<keyword evidence="14" id="KW-1185">Reference proteome</keyword>
<accession>A0ABS1B5H4</accession>
<keyword evidence="2" id="KW-1003">Cell membrane</keyword>
<organism evidence="13 14">
    <name type="scientific">Brachybacterium halotolerans</name>
    <dbReference type="NCBI Taxonomy" id="2795215"/>
    <lineage>
        <taxon>Bacteria</taxon>
        <taxon>Bacillati</taxon>
        <taxon>Actinomycetota</taxon>
        <taxon>Actinomycetes</taxon>
        <taxon>Micrococcales</taxon>
        <taxon>Dermabacteraceae</taxon>
        <taxon>Brachybacterium</taxon>
    </lineage>
</organism>
<evidence type="ECO:0000256" key="8">
    <source>
        <dbReference type="ARBA" id="ARBA00023133"/>
    </source>
</evidence>
<keyword evidence="5 12" id="KW-1133">Transmembrane helix</keyword>
<dbReference type="Proteomes" id="UP000612352">
    <property type="component" value="Unassembled WGS sequence"/>
</dbReference>
<feature type="transmembrane region" description="Helical" evidence="12">
    <location>
        <begin position="33"/>
        <end position="52"/>
    </location>
</feature>
<evidence type="ECO:0000313" key="14">
    <source>
        <dbReference type="Proteomes" id="UP000612352"/>
    </source>
</evidence>
<keyword evidence="9 12" id="KW-0472">Membrane</keyword>
<keyword evidence="4" id="KW-0479">Metal-binding</keyword>
<keyword evidence="7" id="KW-0408">Iron</keyword>
<evidence type="ECO:0000256" key="10">
    <source>
        <dbReference type="ARBA" id="ARBA00023157"/>
    </source>
</evidence>
<dbReference type="InterPro" id="IPR050450">
    <property type="entry name" value="COX15/CtaA_HemeA_synthase"/>
</dbReference>
<evidence type="ECO:0000256" key="5">
    <source>
        <dbReference type="ARBA" id="ARBA00022989"/>
    </source>
</evidence>
<keyword evidence="3 12" id="KW-0812">Transmembrane</keyword>
<keyword evidence="6" id="KW-0560">Oxidoreductase</keyword>
<evidence type="ECO:0000256" key="6">
    <source>
        <dbReference type="ARBA" id="ARBA00023002"/>
    </source>
</evidence>
<feature type="transmembrane region" description="Helical" evidence="12">
    <location>
        <begin position="147"/>
        <end position="169"/>
    </location>
</feature>
<evidence type="ECO:0000256" key="3">
    <source>
        <dbReference type="ARBA" id="ARBA00022692"/>
    </source>
</evidence>